<feature type="active site" description="Acyl-thioester intermediate" evidence="4">
    <location>
        <position position="90"/>
    </location>
</feature>
<accession>E0VWV0</accession>
<organism>
    <name type="scientific">Pediculus humanus subsp. corporis</name>
    <name type="common">Body louse</name>
    <dbReference type="NCBI Taxonomy" id="121224"/>
    <lineage>
        <taxon>Eukaryota</taxon>
        <taxon>Metazoa</taxon>
        <taxon>Ecdysozoa</taxon>
        <taxon>Arthropoda</taxon>
        <taxon>Hexapoda</taxon>
        <taxon>Insecta</taxon>
        <taxon>Pterygota</taxon>
        <taxon>Neoptera</taxon>
        <taxon>Paraneoptera</taxon>
        <taxon>Psocodea</taxon>
        <taxon>Troctomorpha</taxon>
        <taxon>Phthiraptera</taxon>
        <taxon>Anoplura</taxon>
        <taxon>Pediculidae</taxon>
        <taxon>Pediculus</taxon>
    </lineage>
</organism>
<dbReference type="PANTHER" id="PTHR18919">
    <property type="entry name" value="ACETYL-COA C-ACYLTRANSFERASE"/>
    <property type="match status" value="1"/>
</dbReference>
<evidence type="ECO:0000256" key="5">
    <source>
        <dbReference type="RuleBase" id="RU003557"/>
    </source>
</evidence>
<feature type="domain" description="Thiolase N-terminal" evidence="6">
    <location>
        <begin position="11"/>
        <end position="263"/>
    </location>
</feature>
<dbReference type="eggNOG" id="KOG1390">
    <property type="taxonomic scope" value="Eukaryota"/>
</dbReference>
<dbReference type="InterPro" id="IPR020616">
    <property type="entry name" value="Thiolase_N"/>
</dbReference>
<comment type="similarity">
    <text evidence="1 5">Belongs to the thiolase-like superfamily. Thiolase family.</text>
</comment>
<feature type="active site" description="Proton acceptor" evidence="4">
    <location>
        <position position="350"/>
    </location>
</feature>
<dbReference type="AlphaFoldDB" id="E0VWV0"/>
<evidence type="ECO:0000313" key="10">
    <source>
        <dbReference type="Proteomes" id="UP000009046"/>
    </source>
</evidence>
<keyword evidence="3 5" id="KW-0012">Acyltransferase</keyword>
<proteinExistence type="inferred from homology"/>
<keyword evidence="10" id="KW-1185">Reference proteome</keyword>
<dbReference type="CTD" id="8235832"/>
<dbReference type="OMA" id="ICPSIAI"/>
<name>E0VWV0_PEDHC</name>
<reference evidence="9" key="3">
    <citation type="submission" date="2020-05" db="UniProtKB">
        <authorList>
            <consortium name="EnsemblMetazoa"/>
        </authorList>
    </citation>
    <scope>IDENTIFICATION</scope>
    <source>
        <strain evidence="9">USDA</strain>
    </source>
</reference>
<dbReference type="GeneID" id="8235832"/>
<dbReference type="InterPro" id="IPR016039">
    <property type="entry name" value="Thiolase-like"/>
</dbReference>
<evidence type="ECO:0000259" key="6">
    <source>
        <dbReference type="Pfam" id="PF00108"/>
    </source>
</evidence>
<dbReference type="InterPro" id="IPR020613">
    <property type="entry name" value="Thiolase_CS"/>
</dbReference>
<dbReference type="FunFam" id="3.40.47.10:FF:000010">
    <property type="entry name" value="Acetyl-CoA acetyltransferase (Thiolase)"/>
    <property type="match status" value="1"/>
</dbReference>
<dbReference type="EMBL" id="DS235824">
    <property type="protein sequence ID" value="EEB17856.1"/>
    <property type="molecule type" value="Genomic_DNA"/>
</dbReference>
<dbReference type="PROSITE" id="PS00737">
    <property type="entry name" value="THIOLASE_2"/>
    <property type="match status" value="1"/>
</dbReference>
<evidence type="ECO:0000313" key="9">
    <source>
        <dbReference type="EnsemblMetazoa" id="PHUM491240-PA"/>
    </source>
</evidence>
<protein>
    <submittedName>
        <fullName evidence="8">Acetyl-CoA acetyltransferase, cytosolic, putative</fullName>
        <ecNumber evidence="8">2.3.1.9</ecNumber>
    </submittedName>
</protein>
<dbReference type="FunCoup" id="E0VWV0">
    <property type="interactions" value="568"/>
</dbReference>
<dbReference type="VEuPathDB" id="VectorBase:PHUM491240"/>
<dbReference type="InterPro" id="IPR020617">
    <property type="entry name" value="Thiolase_C"/>
</dbReference>
<reference evidence="8" key="2">
    <citation type="submission" date="2007-04" db="EMBL/GenBank/DDBJ databases">
        <title>The genome of the human body louse.</title>
        <authorList>
            <consortium name="The Human Body Louse Genome Consortium"/>
            <person name="Kirkness E."/>
            <person name="Walenz B."/>
            <person name="Hass B."/>
            <person name="Bruggner R."/>
            <person name="Strausberg R."/>
        </authorList>
    </citation>
    <scope>NUCLEOTIDE SEQUENCE</scope>
    <source>
        <strain evidence="8">USDA</strain>
    </source>
</reference>
<sequence>MTVIFTLAFSFKKIPLGNFCGSLSSLKGCQLGSIVIKAALEKANIKGDDVCEIIMGQALVAGQGQNPARQAAKGAGIPYSVPAFNVSMLCGSGLKAINLGYQVISCGEADIVVAGGQESMSQAPHAIHMRNGVKMGNADFTDTMLHDGLICAFHNIHMGNTAENIVSRYSITREEQDKFAVESQKKTFEAQNKKLFNNEIVPVTYTVKNKSFTLEHDEFPKSNMTLELLSQFKPAFLKNEGSVTAGNSSGINDGAAAVVLVSEKQLKEKNLKPLAKIIGFAQAGIEPSVMGLGPVPAVKNLLKKVGWNLDEVDLFELNEAFAAQSIAVNRDLKVDENKVNVNGGAIALGHPIGASGCRIVVTLIHALEQRNKKKGIASLCIGGGMEDLFYQHFI</sequence>
<evidence type="ECO:0000256" key="4">
    <source>
        <dbReference type="PIRSR" id="PIRSR000429-1"/>
    </source>
</evidence>
<dbReference type="InParanoid" id="E0VWV0"/>
<keyword evidence="2 5" id="KW-0808">Transferase</keyword>
<reference evidence="8" key="1">
    <citation type="submission" date="2007-04" db="EMBL/GenBank/DDBJ databases">
        <title>Annotation of Pediculus humanus corporis strain USDA.</title>
        <authorList>
            <person name="Kirkness E."/>
            <person name="Hannick L."/>
            <person name="Hass B."/>
            <person name="Bruggner R."/>
            <person name="Lawson D."/>
            <person name="Bidwell S."/>
            <person name="Joardar V."/>
            <person name="Caler E."/>
            <person name="Walenz B."/>
            <person name="Inman J."/>
            <person name="Schobel S."/>
            <person name="Galinsky K."/>
            <person name="Amedeo P."/>
            <person name="Strausberg R."/>
        </authorList>
    </citation>
    <scope>NUCLEOTIDE SEQUENCE</scope>
    <source>
        <strain evidence="8">USDA</strain>
    </source>
</reference>
<evidence type="ECO:0000313" key="8">
    <source>
        <dbReference type="EMBL" id="EEB17856.1"/>
    </source>
</evidence>
<dbReference type="PROSITE" id="PS00098">
    <property type="entry name" value="THIOLASE_1"/>
    <property type="match status" value="1"/>
</dbReference>
<dbReference type="PIRSF" id="PIRSF000429">
    <property type="entry name" value="Ac-CoA_Ac_transf"/>
    <property type="match status" value="1"/>
</dbReference>
<dbReference type="Gene3D" id="3.40.47.10">
    <property type="match status" value="2"/>
</dbReference>
<evidence type="ECO:0000256" key="2">
    <source>
        <dbReference type="ARBA" id="ARBA00022679"/>
    </source>
</evidence>
<dbReference type="EC" id="2.3.1.9" evidence="8"/>
<dbReference type="EnsemblMetazoa" id="PHUM491240-RA">
    <property type="protein sequence ID" value="PHUM491240-PA"/>
    <property type="gene ID" value="PHUM491240"/>
</dbReference>
<dbReference type="RefSeq" id="XP_002430594.1">
    <property type="nucleotide sequence ID" value="XM_002430549.1"/>
</dbReference>
<dbReference type="CDD" id="cd00751">
    <property type="entry name" value="thiolase"/>
    <property type="match status" value="1"/>
</dbReference>
<gene>
    <name evidence="9" type="primary">8235832</name>
    <name evidence="8" type="ORF">Phum_PHUM491240</name>
</gene>
<dbReference type="Pfam" id="PF00108">
    <property type="entry name" value="Thiolase_N"/>
    <property type="match status" value="1"/>
</dbReference>
<feature type="active site" description="Proton acceptor" evidence="4">
    <location>
        <position position="380"/>
    </location>
</feature>
<dbReference type="PANTHER" id="PTHR18919:SF107">
    <property type="entry name" value="ACETYL-COA ACETYLTRANSFERASE, CYTOSOLIC"/>
    <property type="match status" value="1"/>
</dbReference>
<dbReference type="EMBL" id="AAZO01005940">
    <property type="status" value="NOT_ANNOTATED_CDS"/>
    <property type="molecule type" value="Genomic_DNA"/>
</dbReference>
<dbReference type="KEGG" id="phu:Phum_PHUM491240"/>
<dbReference type="Proteomes" id="UP000009046">
    <property type="component" value="Unassembled WGS sequence"/>
</dbReference>
<dbReference type="OrthoDB" id="5404651at2759"/>
<dbReference type="STRING" id="121224.E0VWV0"/>
<dbReference type="InterPro" id="IPR020615">
    <property type="entry name" value="Thiolase_acyl_enz_int_AS"/>
</dbReference>
<dbReference type="NCBIfam" id="TIGR01930">
    <property type="entry name" value="AcCoA-C-Actrans"/>
    <property type="match status" value="1"/>
</dbReference>
<feature type="domain" description="Thiolase C-terminal" evidence="7">
    <location>
        <begin position="271"/>
        <end position="385"/>
    </location>
</feature>
<dbReference type="InterPro" id="IPR002155">
    <property type="entry name" value="Thiolase"/>
</dbReference>
<dbReference type="GO" id="GO:0003985">
    <property type="term" value="F:acetyl-CoA C-acetyltransferase activity"/>
    <property type="evidence" value="ECO:0007669"/>
    <property type="project" value="UniProtKB-EC"/>
</dbReference>
<evidence type="ECO:0000259" key="7">
    <source>
        <dbReference type="Pfam" id="PF02803"/>
    </source>
</evidence>
<dbReference type="Pfam" id="PF02803">
    <property type="entry name" value="Thiolase_C"/>
    <property type="match status" value="1"/>
</dbReference>
<evidence type="ECO:0000256" key="1">
    <source>
        <dbReference type="ARBA" id="ARBA00010982"/>
    </source>
</evidence>
<evidence type="ECO:0000256" key="3">
    <source>
        <dbReference type="ARBA" id="ARBA00023315"/>
    </source>
</evidence>
<dbReference type="SUPFAM" id="SSF53901">
    <property type="entry name" value="Thiolase-like"/>
    <property type="match status" value="2"/>
</dbReference>
<dbReference type="HOGENOM" id="CLU_031026_0_0_1"/>